<gene>
    <name evidence="10" type="ORF">ACJMK2_003349</name>
</gene>
<feature type="chain" id="PRO_5044771972" description="EGF-like domain-containing protein" evidence="8">
    <location>
        <begin position="20"/>
        <end position="990"/>
    </location>
</feature>
<dbReference type="SMART" id="SM00181">
    <property type="entry name" value="EGF"/>
    <property type="match status" value="3"/>
</dbReference>
<dbReference type="SMART" id="SM00135">
    <property type="entry name" value="LY"/>
    <property type="match status" value="8"/>
</dbReference>
<dbReference type="PROSITE" id="PS51120">
    <property type="entry name" value="LDLRB"/>
    <property type="match status" value="3"/>
</dbReference>
<dbReference type="Gene3D" id="2.120.10.30">
    <property type="entry name" value="TolB, C-terminal domain"/>
    <property type="match status" value="3"/>
</dbReference>
<dbReference type="PANTHER" id="PTHR46513">
    <property type="entry name" value="VITELLOGENIN RECEPTOR-LIKE PROTEIN-RELATED-RELATED"/>
    <property type="match status" value="1"/>
</dbReference>
<dbReference type="AlphaFoldDB" id="A0ABD3XZN7"/>
<keyword evidence="7" id="KW-0812">Transmembrane</keyword>
<feature type="signal peptide" evidence="8">
    <location>
        <begin position="1"/>
        <end position="19"/>
    </location>
</feature>
<organism evidence="10 11">
    <name type="scientific">Sinanodonta woodiana</name>
    <name type="common">Chinese pond mussel</name>
    <name type="synonym">Anodonta woodiana</name>
    <dbReference type="NCBI Taxonomy" id="1069815"/>
    <lineage>
        <taxon>Eukaryota</taxon>
        <taxon>Metazoa</taxon>
        <taxon>Spiralia</taxon>
        <taxon>Lophotrochozoa</taxon>
        <taxon>Mollusca</taxon>
        <taxon>Bivalvia</taxon>
        <taxon>Autobranchia</taxon>
        <taxon>Heteroconchia</taxon>
        <taxon>Palaeoheterodonta</taxon>
        <taxon>Unionida</taxon>
        <taxon>Unionoidea</taxon>
        <taxon>Unionidae</taxon>
        <taxon>Unioninae</taxon>
        <taxon>Sinanodonta</taxon>
    </lineage>
</organism>
<evidence type="ECO:0000256" key="8">
    <source>
        <dbReference type="SAM" id="SignalP"/>
    </source>
</evidence>
<feature type="repeat" description="LDL-receptor class B" evidence="6">
    <location>
        <begin position="212"/>
        <end position="255"/>
    </location>
</feature>
<dbReference type="PANTHER" id="PTHR46513:SF13">
    <property type="entry name" value="EGF-LIKE DOMAIN-CONTAINING PROTEIN"/>
    <property type="match status" value="1"/>
</dbReference>
<proteinExistence type="predicted"/>
<comment type="caution">
    <text evidence="10">The sequence shown here is derived from an EMBL/GenBank/DDBJ whole genome shotgun (WGS) entry which is preliminary data.</text>
</comment>
<keyword evidence="7" id="KW-0472">Membrane</keyword>
<evidence type="ECO:0000256" key="2">
    <source>
        <dbReference type="ARBA" id="ARBA00022729"/>
    </source>
</evidence>
<reference evidence="10 11" key="1">
    <citation type="submission" date="2024-11" db="EMBL/GenBank/DDBJ databases">
        <title>Chromosome-level genome assembly of the freshwater bivalve Anodonta woodiana.</title>
        <authorList>
            <person name="Chen X."/>
        </authorList>
    </citation>
    <scope>NUCLEOTIDE SEQUENCE [LARGE SCALE GENOMIC DNA]</scope>
    <source>
        <strain evidence="10">MN2024</strain>
        <tissue evidence="10">Gills</tissue>
    </source>
</reference>
<dbReference type="FunFam" id="2.120.10.30:FF:000241">
    <property type="entry name" value="Low-density lipoprotein receptor-related protein 6"/>
    <property type="match status" value="1"/>
</dbReference>
<evidence type="ECO:0000313" key="11">
    <source>
        <dbReference type="Proteomes" id="UP001634394"/>
    </source>
</evidence>
<dbReference type="Pfam" id="PF14670">
    <property type="entry name" value="FXa_inhibition"/>
    <property type="match status" value="1"/>
</dbReference>
<keyword evidence="2 8" id="KW-0732">Signal</keyword>
<evidence type="ECO:0000256" key="3">
    <source>
        <dbReference type="ARBA" id="ARBA00022737"/>
    </source>
</evidence>
<dbReference type="InterPro" id="IPR000033">
    <property type="entry name" value="LDLR_classB_rpt"/>
</dbReference>
<evidence type="ECO:0000256" key="5">
    <source>
        <dbReference type="ARBA" id="ARBA00023180"/>
    </source>
</evidence>
<evidence type="ECO:0000313" key="10">
    <source>
        <dbReference type="EMBL" id="KAL3891086.1"/>
    </source>
</evidence>
<dbReference type="SUPFAM" id="SSF57184">
    <property type="entry name" value="Growth factor receptor domain"/>
    <property type="match status" value="1"/>
</dbReference>
<dbReference type="InterPro" id="IPR011042">
    <property type="entry name" value="6-blade_b-propeller_TolB-like"/>
</dbReference>
<dbReference type="SUPFAM" id="SSF63825">
    <property type="entry name" value="YWTD domain"/>
    <property type="match status" value="3"/>
</dbReference>
<feature type="domain" description="EGF-like" evidence="9">
    <location>
        <begin position="364"/>
        <end position="379"/>
    </location>
</feature>
<dbReference type="InterPro" id="IPR009030">
    <property type="entry name" value="Growth_fac_rcpt_cys_sf"/>
</dbReference>
<accession>A0ABD3XZN7</accession>
<dbReference type="EMBL" id="JBJQND010000001">
    <property type="protein sequence ID" value="KAL3891086.1"/>
    <property type="molecule type" value="Genomic_DNA"/>
</dbReference>
<dbReference type="InterPro" id="IPR050778">
    <property type="entry name" value="Cueball_EGF_LRP_Nidogen"/>
</dbReference>
<evidence type="ECO:0000256" key="6">
    <source>
        <dbReference type="PROSITE-ProRule" id="PRU00461"/>
    </source>
</evidence>
<evidence type="ECO:0000256" key="7">
    <source>
        <dbReference type="SAM" id="Phobius"/>
    </source>
</evidence>
<feature type="repeat" description="LDL-receptor class B" evidence="6">
    <location>
        <begin position="166"/>
        <end position="211"/>
    </location>
</feature>
<evidence type="ECO:0000259" key="9">
    <source>
        <dbReference type="PROSITE" id="PS01186"/>
    </source>
</evidence>
<dbReference type="PROSITE" id="PS01186">
    <property type="entry name" value="EGF_2"/>
    <property type="match status" value="1"/>
</dbReference>
<sequence length="990" mass="111442">MSVASYAILVFLTLARYKAEISTTTSNCMESGCSDDQQCRDATNEDCKDGTSLDCQCKSNYTRGLIVTCYEAYSDKAKHVYSVPIAQNGTPIPDPIWSHRFPTSVLTLRVDVDNIQQNAYIYHSTQHSIYKNPNYNYGNSTENLWTILSKGISSGVVSLAVDWVSHNIYWTDPTFKWIMVQSLSSSDTSMFRVLIQENIYRPQALALDPTDALLFWSDIGRFTTIEVSSLSGRNRKTIVLSNLLRTNGLAADHQGQRLYFADTERDTVETVTYDGTDRKILLAKSYSSLIDVAVYQDTLYVGDRSKLYVVNKTNGNAFGMEIGEDVYGYAGVAVFHDEVQPVTDRCQNYGCAHICLTELDGATCICKDGYHLNEDNKTCSFTSAYFHRALVFSNASRICILDITVLADFVFDPVCVLETTGTKYMAMDTDQRNMFIANDTAIYWTSVDNPKLQLLTEISGSISGMSWDGYDRNLYWAEDDTGTIYKTSIETREAQVFLEGLEKPRDVLILPHHRLVYWISERNGSTIESSNINGTHQQIVLQYNDSLKWTSLSYNPYKYRLYFLGVNEDEEKTSIISCNLDGSKRTSNVAMYYVLNMLEIYKGYTMVTSDEDEVTTIWFYSLDDIDYMTEGECTGAGRISVIKVFDENNRQNETGPCFILNGGCEQICMPNGMSKICKCVFGFMLAEDGKTCISDPVKDDFMLVGDVSHKNMYQIRLNDTSVQGIKAKGIKPRYDPIHDRVIWLTLFGKNVYSMYLNGTGQTCFPIERNANLFDVDVSTGNVYFVSKKRYTGDFFISVMSPDGKHLDLREGLLDVYGLVVSPSNGYMFYIHNDTLVQDTMNGTHQETLLEGVRASGGLTMDFKNGYLYWIEKSSDPEGFLIVYCEADGSNRTTLYTFETSTLNKYKPNTLAIHGDDLFITLSKQSTLMKLKLSNPSDITEFTVPGSLGKIGFVSIYSSSAQSKLCAVYCYTCLAMTFCVYVFLPIVCTCA</sequence>
<protein>
    <recommendedName>
        <fullName evidence="9">EGF-like domain-containing protein</fullName>
    </recommendedName>
</protein>
<keyword evidence="7" id="KW-1133">Transmembrane helix</keyword>
<dbReference type="Proteomes" id="UP001634394">
    <property type="component" value="Unassembled WGS sequence"/>
</dbReference>
<keyword evidence="3" id="KW-0677">Repeat</keyword>
<dbReference type="InterPro" id="IPR000742">
    <property type="entry name" value="EGF"/>
</dbReference>
<evidence type="ECO:0000256" key="4">
    <source>
        <dbReference type="ARBA" id="ARBA00023157"/>
    </source>
</evidence>
<keyword evidence="11" id="KW-1185">Reference proteome</keyword>
<feature type="repeat" description="LDL-receptor class B" evidence="6">
    <location>
        <begin position="256"/>
        <end position="298"/>
    </location>
</feature>
<evidence type="ECO:0000256" key="1">
    <source>
        <dbReference type="ARBA" id="ARBA00022536"/>
    </source>
</evidence>
<name>A0ABD3XZN7_SINWO</name>
<feature type="transmembrane region" description="Helical" evidence="7">
    <location>
        <begin position="967"/>
        <end position="987"/>
    </location>
</feature>
<keyword evidence="1" id="KW-0245">EGF-like domain</keyword>
<keyword evidence="4" id="KW-1015">Disulfide bond</keyword>
<keyword evidence="5" id="KW-0325">Glycoprotein</keyword>